<dbReference type="GO" id="GO:0007600">
    <property type="term" value="P:sensory perception"/>
    <property type="evidence" value="ECO:0007669"/>
    <property type="project" value="TreeGrafter"/>
</dbReference>
<feature type="compositionally biased region" description="Acidic residues" evidence="5">
    <location>
        <begin position="84"/>
        <end position="98"/>
    </location>
</feature>
<keyword evidence="3" id="KW-0964">Secreted</keyword>
<dbReference type="Bgee" id="ENSAMXG00000039841">
    <property type="expression patterns" value="Expressed in brain and 1 other cell type or tissue"/>
</dbReference>
<evidence type="ECO:0000256" key="6">
    <source>
        <dbReference type="SAM" id="SignalP"/>
    </source>
</evidence>
<keyword evidence="8" id="KW-1185">Reference proteome</keyword>
<evidence type="ECO:0000256" key="1">
    <source>
        <dbReference type="ARBA" id="ARBA00004613"/>
    </source>
</evidence>
<feature type="compositionally biased region" description="Basic residues" evidence="5">
    <location>
        <begin position="168"/>
        <end position="177"/>
    </location>
</feature>
<dbReference type="GO" id="GO:0007218">
    <property type="term" value="P:neuropeptide signaling pathway"/>
    <property type="evidence" value="ECO:0007669"/>
    <property type="project" value="InterPro"/>
</dbReference>
<feature type="signal peptide" evidence="6">
    <location>
        <begin position="1"/>
        <end position="18"/>
    </location>
</feature>
<comment type="similarity">
    <text evidence="2">Belongs to the opioid neuropeptide precursor family.</text>
</comment>
<dbReference type="AlphaFoldDB" id="A0A3B1ID43"/>
<feature type="region of interest" description="Disordered" evidence="5">
    <location>
        <begin position="168"/>
        <end position="195"/>
    </location>
</feature>
<keyword evidence="6" id="KW-0732">Signal</keyword>
<dbReference type="GO" id="GO:0030425">
    <property type="term" value="C:dendrite"/>
    <property type="evidence" value="ECO:0007669"/>
    <property type="project" value="TreeGrafter"/>
</dbReference>
<dbReference type="Ensembl" id="ENSAMXT00000051469.1">
    <property type="protein sequence ID" value="ENSAMXP00000027827.1"/>
    <property type="gene ID" value="ENSAMXG00000039841.1"/>
</dbReference>
<comment type="subcellular location">
    <subcellularLocation>
        <location evidence="1">Secreted</location>
    </subcellularLocation>
</comment>
<dbReference type="InterPro" id="IPR006024">
    <property type="entry name" value="Opioid_neupept"/>
</dbReference>
<evidence type="ECO:0000256" key="3">
    <source>
        <dbReference type="ARBA" id="ARBA00022525"/>
    </source>
</evidence>
<feature type="compositionally biased region" description="Basic and acidic residues" evidence="5">
    <location>
        <begin position="74"/>
        <end position="83"/>
    </location>
</feature>
<organism evidence="7 8">
    <name type="scientific">Astyanax mexicanus</name>
    <name type="common">Blind cave fish</name>
    <name type="synonym">Astyanax fasciatus mexicanus</name>
    <dbReference type="NCBI Taxonomy" id="7994"/>
    <lineage>
        <taxon>Eukaryota</taxon>
        <taxon>Metazoa</taxon>
        <taxon>Chordata</taxon>
        <taxon>Craniata</taxon>
        <taxon>Vertebrata</taxon>
        <taxon>Euteleostomi</taxon>
        <taxon>Actinopterygii</taxon>
        <taxon>Neopterygii</taxon>
        <taxon>Teleostei</taxon>
        <taxon>Ostariophysi</taxon>
        <taxon>Characiformes</taxon>
        <taxon>Characoidei</taxon>
        <taxon>Acestrorhamphidae</taxon>
        <taxon>Acestrorhamphinae</taxon>
        <taxon>Astyanax</taxon>
    </lineage>
</organism>
<feature type="region of interest" description="Disordered" evidence="5">
    <location>
        <begin position="74"/>
        <end position="98"/>
    </location>
</feature>
<protein>
    <submittedName>
        <fullName evidence="7">Prodynorphin</fullName>
    </submittedName>
</protein>
<reference evidence="7" key="4">
    <citation type="submission" date="2025-09" db="UniProtKB">
        <authorList>
            <consortium name="Ensembl"/>
        </authorList>
    </citation>
    <scope>IDENTIFICATION</scope>
</reference>
<dbReference type="GO" id="GO:0007268">
    <property type="term" value="P:chemical synaptic transmission"/>
    <property type="evidence" value="ECO:0007669"/>
    <property type="project" value="TreeGrafter"/>
</dbReference>
<evidence type="ECO:0000313" key="8">
    <source>
        <dbReference type="Proteomes" id="UP000018467"/>
    </source>
</evidence>
<evidence type="ECO:0000256" key="5">
    <source>
        <dbReference type="SAM" id="MobiDB-lite"/>
    </source>
</evidence>
<dbReference type="Proteomes" id="UP000018467">
    <property type="component" value="Unassembled WGS sequence"/>
</dbReference>
<proteinExistence type="inferred from homology"/>
<evidence type="ECO:0000256" key="4">
    <source>
        <dbReference type="ARBA" id="ARBA00023157"/>
    </source>
</evidence>
<dbReference type="GO" id="GO:0031628">
    <property type="term" value="F:opioid receptor binding"/>
    <property type="evidence" value="ECO:0007669"/>
    <property type="project" value="Ensembl"/>
</dbReference>
<evidence type="ECO:0000256" key="2">
    <source>
        <dbReference type="ARBA" id="ARBA00008543"/>
    </source>
</evidence>
<feature type="chain" id="PRO_5017340336" evidence="6">
    <location>
        <begin position="19"/>
        <end position="241"/>
    </location>
</feature>
<accession>A0A3B1ID43</accession>
<reference evidence="8" key="2">
    <citation type="journal article" date="2014" name="Nat. Commun.">
        <title>The cavefish genome reveals candidate genes for eye loss.</title>
        <authorList>
            <person name="McGaugh S.E."/>
            <person name="Gross J.B."/>
            <person name="Aken B."/>
            <person name="Blin M."/>
            <person name="Borowsky R."/>
            <person name="Chalopin D."/>
            <person name="Hinaux H."/>
            <person name="Jeffery W.R."/>
            <person name="Keene A."/>
            <person name="Ma L."/>
            <person name="Minx P."/>
            <person name="Murphy D."/>
            <person name="O'Quin K.E."/>
            <person name="Retaux S."/>
            <person name="Rohner N."/>
            <person name="Searle S.M."/>
            <person name="Stahl B.A."/>
            <person name="Tabin C."/>
            <person name="Volff J.N."/>
            <person name="Yoshizawa M."/>
            <person name="Warren W.C."/>
        </authorList>
    </citation>
    <scope>NUCLEOTIDE SEQUENCE [LARGE SCALE GENOMIC DNA]</scope>
    <source>
        <strain evidence="8">female</strain>
    </source>
</reference>
<reference evidence="8" key="1">
    <citation type="submission" date="2013-03" db="EMBL/GenBank/DDBJ databases">
        <authorList>
            <person name="Jeffery W."/>
            <person name="Warren W."/>
            <person name="Wilson R.K."/>
        </authorList>
    </citation>
    <scope>NUCLEOTIDE SEQUENCE</scope>
    <source>
        <strain evidence="8">female</strain>
    </source>
</reference>
<dbReference type="GO" id="GO:0005576">
    <property type="term" value="C:extracellular region"/>
    <property type="evidence" value="ECO:0007669"/>
    <property type="project" value="UniProtKB-SubCell"/>
</dbReference>
<keyword evidence="4" id="KW-1015">Disulfide bond</keyword>
<sequence>MEWCVLVLVLTLPSLSQAGCSEQCLRCIQQISTDQNSPVSELNSPLSQLTCALECEGALQAEDGCEEAVQALSDDLKESRKGEGEEEGEEEEDEDDDAELNLVKRYGGFIKRLEKNKSKLWPWRENSVQKGLLEKQRDSLLKLLQRSSDSKSAGGDYGRLEKRYGGFRRKFGPKRRSSPLEESSQEQQELQKRYGGFMRRIRPKLKWDNQKRYGGFLRRHFKISVRSEEEPSVEEQLGLLK</sequence>
<dbReference type="STRING" id="7994.ENSAMXP00000027827"/>
<dbReference type="PANTHER" id="PTHR11438">
    <property type="entry name" value="PROENKEPHALIN"/>
    <property type="match status" value="1"/>
</dbReference>
<dbReference type="GeneTree" id="ENSGT00950000183149"/>
<dbReference type="PANTHER" id="PTHR11438:SF4">
    <property type="entry name" value="PROENKEPHALIN-B"/>
    <property type="match status" value="1"/>
</dbReference>
<dbReference type="GO" id="GO:0043025">
    <property type="term" value="C:neuronal cell body"/>
    <property type="evidence" value="ECO:0007669"/>
    <property type="project" value="TreeGrafter"/>
</dbReference>
<evidence type="ECO:0000313" key="7">
    <source>
        <dbReference type="Ensembl" id="ENSAMXP00000027827.1"/>
    </source>
</evidence>
<reference evidence="7" key="3">
    <citation type="submission" date="2025-08" db="UniProtKB">
        <authorList>
            <consortium name="Ensembl"/>
        </authorList>
    </citation>
    <scope>IDENTIFICATION</scope>
</reference>
<dbReference type="InParanoid" id="A0A3B1ID43"/>
<name>A0A3B1ID43_ASTMX</name>
<dbReference type="GO" id="GO:0005886">
    <property type="term" value="C:plasma membrane"/>
    <property type="evidence" value="ECO:0007669"/>
    <property type="project" value="TreeGrafter"/>
</dbReference>
<dbReference type="GO" id="GO:0043679">
    <property type="term" value="C:axon terminus"/>
    <property type="evidence" value="ECO:0007669"/>
    <property type="project" value="TreeGrafter"/>
</dbReference>